<dbReference type="SUPFAM" id="SSF46785">
    <property type="entry name" value="Winged helix' DNA-binding domain"/>
    <property type="match status" value="1"/>
</dbReference>
<evidence type="ECO:0000313" key="2">
    <source>
        <dbReference type="EMBL" id="MPM34782.1"/>
    </source>
</evidence>
<sequence>MKNNPNITAEQIANEIKDITADGVRYHIRHLKTRGIIMREGSTKSGKWVVLK</sequence>
<dbReference type="InterPro" id="IPR036390">
    <property type="entry name" value="WH_DNA-bd_sf"/>
</dbReference>
<dbReference type="EMBL" id="VSSQ01007078">
    <property type="protein sequence ID" value="MPM34782.1"/>
    <property type="molecule type" value="Genomic_DNA"/>
</dbReference>
<evidence type="ECO:0000259" key="1">
    <source>
        <dbReference type="Pfam" id="PF08461"/>
    </source>
</evidence>
<comment type="caution">
    <text evidence="2">The sequence shown here is derived from an EMBL/GenBank/DDBJ whole genome shotgun (WGS) entry which is preliminary data.</text>
</comment>
<gene>
    <name evidence="2" type="ORF">SDC9_81369</name>
</gene>
<dbReference type="Gene3D" id="1.10.10.10">
    <property type="entry name" value="Winged helix-like DNA-binding domain superfamily/Winged helix DNA-binding domain"/>
    <property type="match status" value="1"/>
</dbReference>
<dbReference type="AlphaFoldDB" id="A0A644Z208"/>
<dbReference type="InterPro" id="IPR013668">
    <property type="entry name" value="RNase_R_HTH_12"/>
</dbReference>
<dbReference type="InterPro" id="IPR036388">
    <property type="entry name" value="WH-like_DNA-bd_sf"/>
</dbReference>
<dbReference type="Pfam" id="PF08461">
    <property type="entry name" value="WHD_RNase_R"/>
    <property type="match status" value="1"/>
</dbReference>
<reference evidence="2" key="1">
    <citation type="submission" date="2019-08" db="EMBL/GenBank/DDBJ databases">
        <authorList>
            <person name="Kucharzyk K."/>
            <person name="Murdoch R.W."/>
            <person name="Higgins S."/>
            <person name="Loffler F."/>
        </authorList>
    </citation>
    <scope>NUCLEOTIDE SEQUENCE</scope>
</reference>
<proteinExistence type="predicted"/>
<accession>A0A644Z208</accession>
<name>A0A644Z208_9ZZZZ</name>
<feature type="domain" description="Ribonuclease R winged-helix" evidence="1">
    <location>
        <begin position="6"/>
        <end position="43"/>
    </location>
</feature>
<protein>
    <recommendedName>
        <fullName evidence="1">Ribonuclease R winged-helix domain-containing protein</fullName>
    </recommendedName>
</protein>
<organism evidence="2">
    <name type="scientific">bioreactor metagenome</name>
    <dbReference type="NCBI Taxonomy" id="1076179"/>
    <lineage>
        <taxon>unclassified sequences</taxon>
        <taxon>metagenomes</taxon>
        <taxon>ecological metagenomes</taxon>
    </lineage>
</organism>